<dbReference type="Proteomes" id="UP000663881">
    <property type="component" value="Unassembled WGS sequence"/>
</dbReference>
<organism evidence="1 2">
    <name type="scientific">Adineta steineri</name>
    <dbReference type="NCBI Taxonomy" id="433720"/>
    <lineage>
        <taxon>Eukaryota</taxon>
        <taxon>Metazoa</taxon>
        <taxon>Spiralia</taxon>
        <taxon>Gnathifera</taxon>
        <taxon>Rotifera</taxon>
        <taxon>Eurotatoria</taxon>
        <taxon>Bdelloidea</taxon>
        <taxon>Adinetida</taxon>
        <taxon>Adinetidae</taxon>
        <taxon>Adineta</taxon>
    </lineage>
</organism>
<sequence>SLDTLPRSAVMITFDDQPYVFISLADGPIIYYLLNSEVKMI</sequence>
<name>A0A820RG25_9BILA</name>
<dbReference type="EMBL" id="CAJOAY010032876">
    <property type="protein sequence ID" value="CAF4434877.1"/>
    <property type="molecule type" value="Genomic_DNA"/>
</dbReference>
<reference evidence="1" key="1">
    <citation type="submission" date="2021-02" db="EMBL/GenBank/DDBJ databases">
        <authorList>
            <person name="Nowell W R."/>
        </authorList>
    </citation>
    <scope>NUCLEOTIDE SEQUENCE</scope>
</reference>
<protein>
    <submittedName>
        <fullName evidence="1">Uncharacterized protein</fullName>
    </submittedName>
</protein>
<comment type="caution">
    <text evidence="1">The sequence shown here is derived from an EMBL/GenBank/DDBJ whole genome shotgun (WGS) entry which is preliminary data.</text>
</comment>
<dbReference type="Gene3D" id="2.130.10.10">
    <property type="entry name" value="YVTN repeat-like/Quinoprotein amine dehydrogenase"/>
    <property type="match status" value="1"/>
</dbReference>
<evidence type="ECO:0000313" key="2">
    <source>
        <dbReference type="Proteomes" id="UP000663881"/>
    </source>
</evidence>
<dbReference type="AlphaFoldDB" id="A0A820RG25"/>
<feature type="non-terminal residue" evidence="1">
    <location>
        <position position="1"/>
    </location>
</feature>
<evidence type="ECO:0000313" key="1">
    <source>
        <dbReference type="EMBL" id="CAF4434877.1"/>
    </source>
</evidence>
<accession>A0A820RG25</accession>
<gene>
    <name evidence="1" type="ORF">OKA104_LOCUS53289</name>
</gene>
<dbReference type="InterPro" id="IPR015943">
    <property type="entry name" value="WD40/YVTN_repeat-like_dom_sf"/>
</dbReference>
<proteinExistence type="predicted"/>